<keyword evidence="1 5" id="KW-0649">Protein kinase inhibitor</keyword>
<name>A0A6J1B1X7_9ROSI</name>
<dbReference type="InterPro" id="IPR040389">
    <property type="entry name" value="SMR"/>
</dbReference>
<dbReference type="AlphaFoldDB" id="A0A6J1B1X7"/>
<sequence length="108" mass="11856">MGVSGKPQVDGGLESEGKKWVIAGISLRAPLKAIYTNPAEKDKEISDETDECSTTPTGEEARIPTILTCPPAPRKRKPSLKCNYGSVREFFTPPDLESVFIRHVERAN</sequence>
<dbReference type="GeneID" id="110423361"/>
<dbReference type="Proteomes" id="UP000504621">
    <property type="component" value="Unplaced"/>
</dbReference>
<dbReference type="GO" id="GO:0032875">
    <property type="term" value="P:regulation of DNA endoreduplication"/>
    <property type="evidence" value="ECO:0007669"/>
    <property type="project" value="InterPro"/>
</dbReference>
<dbReference type="PANTHER" id="PTHR33142">
    <property type="entry name" value="CYCLIN-DEPENDENT PROTEIN KINASE INHIBITOR SMR13"/>
    <property type="match status" value="1"/>
</dbReference>
<evidence type="ECO:0000256" key="2">
    <source>
        <dbReference type="ARBA" id="ARBA00023306"/>
    </source>
</evidence>
<reference evidence="5" key="1">
    <citation type="submission" date="2025-08" db="UniProtKB">
        <authorList>
            <consortium name="RefSeq"/>
        </authorList>
    </citation>
    <scope>IDENTIFICATION</scope>
    <source>
        <tissue evidence="5">Leaf</tissue>
    </source>
</reference>
<evidence type="ECO:0000313" key="4">
    <source>
        <dbReference type="Proteomes" id="UP000504621"/>
    </source>
</evidence>
<organism evidence="4 5">
    <name type="scientific">Herrania umbratica</name>
    <dbReference type="NCBI Taxonomy" id="108875"/>
    <lineage>
        <taxon>Eukaryota</taxon>
        <taxon>Viridiplantae</taxon>
        <taxon>Streptophyta</taxon>
        <taxon>Embryophyta</taxon>
        <taxon>Tracheophyta</taxon>
        <taxon>Spermatophyta</taxon>
        <taxon>Magnoliopsida</taxon>
        <taxon>eudicotyledons</taxon>
        <taxon>Gunneridae</taxon>
        <taxon>Pentapetalae</taxon>
        <taxon>rosids</taxon>
        <taxon>malvids</taxon>
        <taxon>Malvales</taxon>
        <taxon>Malvaceae</taxon>
        <taxon>Byttnerioideae</taxon>
        <taxon>Herrania</taxon>
    </lineage>
</organism>
<gene>
    <name evidence="5" type="primary">LOC110423361</name>
</gene>
<dbReference type="OrthoDB" id="1302889at2759"/>
<evidence type="ECO:0000256" key="1">
    <source>
        <dbReference type="ARBA" id="ARBA00023013"/>
    </source>
</evidence>
<dbReference type="GO" id="GO:0004860">
    <property type="term" value="F:protein kinase inhibitor activity"/>
    <property type="evidence" value="ECO:0007669"/>
    <property type="project" value="UniProtKB-KW"/>
</dbReference>
<evidence type="ECO:0000256" key="3">
    <source>
        <dbReference type="SAM" id="MobiDB-lite"/>
    </source>
</evidence>
<dbReference type="RefSeq" id="XP_021293253.1">
    <property type="nucleotide sequence ID" value="XM_021437578.1"/>
</dbReference>
<proteinExistence type="predicted"/>
<dbReference type="PANTHER" id="PTHR33142:SF48">
    <property type="entry name" value="CYCLIN-DEPENDENT PROTEIN KINASE INHIBITOR SMR15"/>
    <property type="match status" value="1"/>
</dbReference>
<protein>
    <submittedName>
        <fullName evidence="5">Cyclin-dependent protein kinase inhibitor SMR6-like</fullName>
    </submittedName>
</protein>
<evidence type="ECO:0000313" key="5">
    <source>
        <dbReference type="RefSeq" id="XP_021293253.1"/>
    </source>
</evidence>
<feature type="region of interest" description="Disordered" evidence="3">
    <location>
        <begin position="39"/>
        <end position="59"/>
    </location>
</feature>
<accession>A0A6J1B1X7</accession>
<keyword evidence="4" id="KW-1185">Reference proteome</keyword>
<keyword evidence="2" id="KW-0131">Cell cycle</keyword>